<dbReference type="SUPFAM" id="SSF53271">
    <property type="entry name" value="PRTase-like"/>
    <property type="match status" value="1"/>
</dbReference>
<dbReference type="EMBL" id="LAZR01000037">
    <property type="protein sequence ID" value="KKO00993.1"/>
    <property type="molecule type" value="Genomic_DNA"/>
</dbReference>
<evidence type="ECO:0000313" key="3">
    <source>
        <dbReference type="EMBL" id="KKO00993.1"/>
    </source>
</evidence>
<protein>
    <recommendedName>
        <fullName evidence="2">Double zinc ribbon domain-containing protein</fullName>
    </recommendedName>
</protein>
<comment type="caution">
    <text evidence="3">The sequence shown here is derived from an EMBL/GenBank/DDBJ whole genome shotgun (WGS) entry which is preliminary data.</text>
</comment>
<reference evidence="3" key="1">
    <citation type="journal article" date="2015" name="Nature">
        <title>Complex archaea that bridge the gap between prokaryotes and eukaryotes.</title>
        <authorList>
            <person name="Spang A."/>
            <person name="Saw J.H."/>
            <person name="Jorgensen S.L."/>
            <person name="Zaremba-Niedzwiedzka K."/>
            <person name="Martijn J."/>
            <person name="Lind A.E."/>
            <person name="van Eijk R."/>
            <person name="Schleper C."/>
            <person name="Guy L."/>
            <person name="Ettema T.J."/>
        </authorList>
    </citation>
    <scope>NUCLEOTIDE SEQUENCE</scope>
</reference>
<feature type="domain" description="Double zinc ribbon" evidence="2">
    <location>
        <begin position="18"/>
        <end position="67"/>
    </location>
</feature>
<name>A0A0F9VM89_9ZZZZ</name>
<organism evidence="3">
    <name type="scientific">marine sediment metagenome</name>
    <dbReference type="NCBI Taxonomy" id="412755"/>
    <lineage>
        <taxon>unclassified sequences</taxon>
        <taxon>metagenomes</taxon>
        <taxon>ecological metagenomes</taxon>
    </lineage>
</organism>
<dbReference type="PANTHER" id="PTHR47505:SF1">
    <property type="entry name" value="DNA UTILIZATION PROTEIN YHGH"/>
    <property type="match status" value="1"/>
</dbReference>
<accession>A0A0F9VM89</accession>
<dbReference type="InterPro" id="IPR044005">
    <property type="entry name" value="DZR_2"/>
</dbReference>
<dbReference type="PANTHER" id="PTHR47505">
    <property type="entry name" value="DNA UTILIZATION PROTEIN YHGH"/>
    <property type="match status" value="1"/>
</dbReference>
<dbReference type="InterPro" id="IPR000836">
    <property type="entry name" value="PRTase_dom"/>
</dbReference>
<evidence type="ECO:0000256" key="1">
    <source>
        <dbReference type="ARBA" id="ARBA00008007"/>
    </source>
</evidence>
<dbReference type="InterPro" id="IPR051910">
    <property type="entry name" value="ComF/GntX_DNA_util-trans"/>
</dbReference>
<proteinExistence type="inferred from homology"/>
<dbReference type="CDD" id="cd06223">
    <property type="entry name" value="PRTases_typeI"/>
    <property type="match status" value="1"/>
</dbReference>
<dbReference type="InterPro" id="IPR029057">
    <property type="entry name" value="PRTase-like"/>
</dbReference>
<dbReference type="Pfam" id="PF18912">
    <property type="entry name" value="DZR_2"/>
    <property type="match status" value="1"/>
</dbReference>
<evidence type="ECO:0000259" key="2">
    <source>
        <dbReference type="Pfam" id="PF18912"/>
    </source>
</evidence>
<dbReference type="AlphaFoldDB" id="A0A0F9VM89"/>
<sequence length="233" mass="25617">MYLRRWLQRGSIWLKRELPGYCAFCLAPAEGHGWCSTCEQELPWNLHACRQCGEPVVPGQPLCGHCLVDPPAFSTTHTGLLYQGVVKELVHDFKFHATPRAGMLLFDLMLMTPPADKGDAFLSVPMTKANASARGFNQSHWLAEQLAKTCDVPLISAKRIKDSPSQRTLNRRERVANLAGAFLIDVKLPRHIVIIDDVVTTGSTGHALATAALKAGAQRVDIWAVARTPLGKD</sequence>
<dbReference type="Gene3D" id="3.40.50.2020">
    <property type="match status" value="1"/>
</dbReference>
<gene>
    <name evidence="3" type="ORF">LCGC14_0119740</name>
</gene>
<comment type="similarity">
    <text evidence="1">Belongs to the ComF/GntX family.</text>
</comment>